<dbReference type="Proteomes" id="UP000600220">
    <property type="component" value="Unassembled WGS sequence"/>
</dbReference>
<dbReference type="EMBL" id="QQPC01000074">
    <property type="protein sequence ID" value="REA80568.1"/>
    <property type="molecule type" value="Genomic_DNA"/>
</dbReference>
<reference evidence="7" key="3">
    <citation type="journal article" date="2018" name="Vet. Microbiol.">
        <title>Molecular epidemiology of methicillin-resistant staphylococci amongst veterinary personnel, personnel-owned pets, patients and the hospital environment of two companion animal veterinary hospitals.</title>
        <authorList>
            <person name="Worthing K.A."/>
            <person name="Brown J."/>
            <person name="Gerber L."/>
            <person name="Abraham S."/>
            <person name="Trott D."/>
            <person name="Norris J.M."/>
        </authorList>
    </citation>
    <scope>NUCLEOTIDE SEQUENCE [LARGE SCALE GENOMIC DNA]</scope>
    <source>
        <strain evidence="7">ST496-2</strain>
    </source>
</reference>
<accession>A0A317YXJ9</accession>
<dbReference type="AlphaFoldDB" id="A0A317YXJ9"/>
<sequence length="37" mass="4463">MCEIFFHYIATTLSGCTVALFAYWLHKKDNRDKNRRL</sequence>
<dbReference type="OrthoDB" id="2399875at2"/>
<dbReference type="Proteomes" id="UP000256409">
    <property type="component" value="Unassembled WGS sequence"/>
</dbReference>
<organism evidence="3 6">
    <name type="scientific">Staphylococcus pseudintermedius</name>
    <dbReference type="NCBI Taxonomy" id="283734"/>
    <lineage>
        <taxon>Bacteria</taxon>
        <taxon>Bacillati</taxon>
        <taxon>Bacillota</taxon>
        <taxon>Bacilli</taxon>
        <taxon>Bacillales</taxon>
        <taxon>Staphylococcaceae</taxon>
        <taxon>Staphylococcus</taxon>
        <taxon>Staphylococcus intermedius group</taxon>
    </lineage>
</organism>
<dbReference type="GeneID" id="93823913"/>
<gene>
    <name evidence="3" type="ORF">DD902_02990</name>
    <name evidence="5" type="ORF">DV961_10640</name>
    <name evidence="2" type="ORF">EGV54_10620</name>
    <name evidence="4" type="ORF">JGZ15_00980</name>
</gene>
<dbReference type="NCBIfam" id="NF033608">
    <property type="entry name" value="type_I_tox_Fst"/>
    <property type="match status" value="1"/>
</dbReference>
<reference evidence="2 9" key="4">
    <citation type="submission" date="2018-11" db="EMBL/GenBank/DDBJ databases">
        <authorList>
            <consortium name="Veterinary Laboratory Investigation and Response Network"/>
        </authorList>
    </citation>
    <scope>NUCLEOTIDE SEQUENCE [LARGE SCALE GENOMIC DNA]</scope>
    <source>
        <strain evidence="2 9">SPSE-18-VL-LA-PA-Ryan-0021</strain>
    </source>
</reference>
<reference evidence="5" key="2">
    <citation type="journal article" date="2018" name="Vet. Microbiol.">
        <title>Methicillin-resistant staphylococci amongst veterinary personnel, personnel-owned pets, patients and the hospital environment of two small animal veterinary hospitals.</title>
        <authorList>
            <person name="Worthing K.A."/>
            <person name="Brown J."/>
            <person name="Gerber L."/>
            <person name="Abraham S."/>
            <person name="Trott D."/>
            <person name="Norris J.M."/>
        </authorList>
    </citation>
    <scope>NUCLEOTIDE SEQUENCE</scope>
    <source>
        <strain evidence="5">ST496-2</strain>
    </source>
</reference>
<protein>
    <submittedName>
        <fullName evidence="2">Type I toxin-antitoxin system Fst family toxin</fullName>
    </submittedName>
</protein>
<evidence type="ECO:0000313" key="3">
    <source>
        <dbReference type="EMBL" id="PWZ76383.1"/>
    </source>
</evidence>
<dbReference type="Proteomes" id="UP000595859">
    <property type="component" value="Chromosome"/>
</dbReference>
<evidence type="ECO:0000313" key="7">
    <source>
        <dbReference type="Proteomes" id="UP000256409"/>
    </source>
</evidence>
<evidence type="ECO:0000313" key="5">
    <source>
        <dbReference type="EMBL" id="REA80568.1"/>
    </source>
</evidence>
<dbReference type="EMBL" id="QEIT01000013">
    <property type="protein sequence ID" value="PWZ76383.1"/>
    <property type="molecule type" value="Genomic_DNA"/>
</dbReference>
<evidence type="ECO:0000313" key="4">
    <source>
        <dbReference type="EMBL" id="QQM98289.1"/>
    </source>
</evidence>
<keyword evidence="1" id="KW-1133">Transmembrane helix</keyword>
<evidence type="ECO:0000313" key="6">
    <source>
        <dbReference type="Proteomes" id="UP000246800"/>
    </source>
</evidence>
<dbReference type="Proteomes" id="UP000246800">
    <property type="component" value="Unassembled WGS sequence"/>
</dbReference>
<evidence type="ECO:0000256" key="1">
    <source>
        <dbReference type="SAM" id="Phobius"/>
    </source>
</evidence>
<proteinExistence type="predicted"/>
<evidence type="ECO:0000313" key="9">
    <source>
        <dbReference type="Proteomes" id="UP000600220"/>
    </source>
</evidence>
<dbReference type="RefSeq" id="WP_110144662.1">
    <property type="nucleotide sequence ID" value="NZ_AP019372.1"/>
</dbReference>
<keyword evidence="1" id="KW-0472">Membrane</keyword>
<feature type="transmembrane region" description="Helical" evidence="1">
    <location>
        <begin position="6"/>
        <end position="26"/>
    </location>
</feature>
<dbReference type="EMBL" id="AAXKXX010000019">
    <property type="protein sequence ID" value="EGQ4385539.1"/>
    <property type="molecule type" value="Genomic_DNA"/>
</dbReference>
<reference evidence="4 8" key="5">
    <citation type="submission" date="2020-12" db="EMBL/GenBank/DDBJ databases">
        <title>Whole genome sequencing and de novo assembly of Staphylococcus pseudintermedius: a novel pangenome approach to unravel pathogenesis of canine pyoderma.</title>
        <authorList>
            <person name="Ferrer L."/>
            <person name="Perez D."/>
            <person name="Fonticoba R."/>
            <person name="Vines J."/>
            <person name="Fabregas N."/>
            <person name="Madronero S."/>
            <person name="Meroni G."/>
            <person name="Martino P."/>
            <person name="Martinez S."/>
            <person name="Cusco A."/>
            <person name="Migura L."/>
            <person name="Francino O."/>
        </authorList>
    </citation>
    <scope>NUCLEOTIDE SEQUENCE [LARGE SCALE GENOMIC DNA]</scope>
    <source>
        <strain evidence="4 8">HSP080</strain>
    </source>
</reference>
<dbReference type="EMBL" id="CP066884">
    <property type="protein sequence ID" value="QQM98289.1"/>
    <property type="molecule type" value="Genomic_DNA"/>
</dbReference>
<name>A0A317YXJ9_STAPS</name>
<reference evidence="3 6" key="1">
    <citation type="journal article" date="2018" name="Vet. Microbiol.">
        <title>Clonal diversity and geographic distribution of methicillin-resistant Staphylococcus pseudintermedius from Australian animals: Discovery of novel sequence types.</title>
        <authorList>
            <person name="Worthing K.A."/>
            <person name="Abraham S."/>
            <person name="Coombs G.W."/>
            <person name="Pang S."/>
            <person name="Saputra S."/>
            <person name="Jordan D."/>
            <person name="Trott D.J."/>
            <person name="Norris J.M."/>
        </authorList>
    </citation>
    <scope>NUCLEOTIDE SEQUENCE [LARGE SCALE GENOMIC DNA]</scope>
    <source>
        <strain evidence="3 6">ST525 1</strain>
    </source>
</reference>
<keyword evidence="1" id="KW-0812">Transmembrane</keyword>
<evidence type="ECO:0000313" key="8">
    <source>
        <dbReference type="Proteomes" id="UP000595859"/>
    </source>
</evidence>
<evidence type="ECO:0000313" key="2">
    <source>
        <dbReference type="EMBL" id="EGQ4385539.1"/>
    </source>
</evidence>
<keyword evidence="9" id="KW-1185">Reference proteome</keyword>